<proteinExistence type="predicted"/>
<evidence type="ECO:0000313" key="1">
    <source>
        <dbReference type="EMBL" id="LAB06176.1"/>
    </source>
</evidence>
<organism evidence="1">
    <name type="scientific">Micrurus paraensis</name>
    <dbReference type="NCBI Taxonomy" id="1970185"/>
    <lineage>
        <taxon>Eukaryota</taxon>
        <taxon>Metazoa</taxon>
        <taxon>Chordata</taxon>
        <taxon>Craniata</taxon>
        <taxon>Vertebrata</taxon>
        <taxon>Euteleostomi</taxon>
        <taxon>Lepidosauria</taxon>
        <taxon>Squamata</taxon>
        <taxon>Bifurcata</taxon>
        <taxon>Unidentata</taxon>
        <taxon>Episquamata</taxon>
        <taxon>Toxicofera</taxon>
        <taxon>Serpentes</taxon>
        <taxon>Colubroidea</taxon>
        <taxon>Elapidae</taxon>
        <taxon>Elapinae</taxon>
        <taxon>Micrurus</taxon>
    </lineage>
</organism>
<protein>
    <submittedName>
        <fullName evidence="1">Uncharacterized protein</fullName>
    </submittedName>
</protein>
<name>A0A2D4KBU2_9SAUR</name>
<dbReference type="AlphaFoldDB" id="A0A2D4KBU2"/>
<sequence>MKVQRWLQEIMEHQIEFKPELFLLGIIKGKCSKQIQYIILHIINSREDSFCAGLATRKHTLSEEMLIQKILDCVERDKLTIMELKGKEESKYYAVWDRWYKRIEHRSKD</sequence>
<dbReference type="EMBL" id="IACL01047454">
    <property type="protein sequence ID" value="LAB06176.1"/>
    <property type="molecule type" value="Transcribed_RNA"/>
</dbReference>
<reference evidence="1" key="2">
    <citation type="submission" date="2017-11" db="EMBL/GenBank/DDBJ databases">
        <title>Coralsnake Venomics: Analyses of Venom Gland Transcriptomes and Proteomes of Six Brazilian Taxa.</title>
        <authorList>
            <person name="Aird S.D."/>
            <person name="Jorge da Silva N."/>
            <person name="Qiu L."/>
            <person name="Villar-Briones A."/>
            <person name="Aparecida-Saddi V."/>
            <person name="Campos-Telles M.P."/>
            <person name="Grau M."/>
            <person name="Mikheyev A.S."/>
        </authorList>
    </citation>
    <scope>NUCLEOTIDE SEQUENCE</scope>
    <source>
        <tissue evidence="1">Venom_gland</tissue>
    </source>
</reference>
<accession>A0A2D4KBU2</accession>
<reference evidence="1" key="1">
    <citation type="submission" date="2017-07" db="EMBL/GenBank/DDBJ databases">
        <authorList>
            <person name="Mikheyev A."/>
            <person name="Grau M."/>
        </authorList>
    </citation>
    <scope>NUCLEOTIDE SEQUENCE</scope>
    <source>
        <tissue evidence="1">Venom_gland</tissue>
    </source>
</reference>